<keyword evidence="2" id="KW-0560">Oxidoreductase</keyword>
<feature type="domain" description="TauD/TfdA-like" evidence="5">
    <location>
        <begin position="64"/>
        <end position="325"/>
    </location>
</feature>
<sequence length="363" mass="39620">MSTSPTDSRDAFLRDPIVGPAAWSAPELAADGSWVQALDAGEVAEIDAAFRAAKARGLDYATVRKADFPLPKLAGKLAALLDQLESGRGVALLRGLPVQDYDDEDLRLLWAGIGTHVGPLLPQSLDGKLIRDVRDEASGKFAKHAPSTAEGSLTSTQKAQSNGPLRFHTDRADVLGLLCVRQAGAGGESKVVSAVTVRNEILKRRPDLHDLLCRPYWRTRETQDVGGGRKVYAMPVFGFRDGHFCTQYSRTFVEEAQRIDGVPKMTAAMDEALDLLAEVAEEQCHTFRLTPGDMVFYNNLVVYHGRTPFTDDPASRADRLLYRLWFAPAKTRPLPESYRETWGSTEPGAYRGGMMTGGASQAA</sequence>
<reference evidence="6" key="2">
    <citation type="submission" date="2020-09" db="EMBL/GenBank/DDBJ databases">
        <authorList>
            <person name="Sun Q."/>
            <person name="Kim S."/>
        </authorList>
    </citation>
    <scope>NUCLEOTIDE SEQUENCE</scope>
    <source>
        <strain evidence="6">KCTC 42651</strain>
    </source>
</reference>
<proteinExistence type="predicted"/>
<name>A0A919CQ83_9PROT</name>
<feature type="region of interest" description="Disordered" evidence="4">
    <location>
        <begin position="143"/>
        <end position="164"/>
    </location>
</feature>
<protein>
    <recommendedName>
        <fullName evidence="5">TauD/TfdA-like domain-containing protein</fullName>
    </recommendedName>
</protein>
<dbReference type="GO" id="GO:0017000">
    <property type="term" value="P:antibiotic biosynthetic process"/>
    <property type="evidence" value="ECO:0007669"/>
    <property type="project" value="UniProtKB-KW"/>
</dbReference>
<comment type="caution">
    <text evidence="6">The sequence shown here is derived from an EMBL/GenBank/DDBJ whole genome shotgun (WGS) entry which is preliminary data.</text>
</comment>
<feature type="compositionally biased region" description="Polar residues" evidence="4">
    <location>
        <begin position="149"/>
        <end position="163"/>
    </location>
</feature>
<organism evidence="6 7">
    <name type="scientific">Thalassobaculum fulvum</name>
    <dbReference type="NCBI Taxonomy" id="1633335"/>
    <lineage>
        <taxon>Bacteria</taxon>
        <taxon>Pseudomonadati</taxon>
        <taxon>Pseudomonadota</taxon>
        <taxon>Alphaproteobacteria</taxon>
        <taxon>Rhodospirillales</taxon>
        <taxon>Thalassobaculaceae</taxon>
        <taxon>Thalassobaculum</taxon>
    </lineage>
</organism>
<dbReference type="InterPro" id="IPR050411">
    <property type="entry name" value="AlphaKG_dependent_hydroxylases"/>
</dbReference>
<evidence type="ECO:0000256" key="2">
    <source>
        <dbReference type="ARBA" id="ARBA00023002"/>
    </source>
</evidence>
<dbReference type="PANTHER" id="PTHR10696">
    <property type="entry name" value="GAMMA-BUTYROBETAINE HYDROXYLASE-RELATED"/>
    <property type="match status" value="1"/>
</dbReference>
<dbReference type="Gene3D" id="3.60.130.10">
    <property type="entry name" value="Clavaminate synthase-like"/>
    <property type="match status" value="1"/>
</dbReference>
<dbReference type="InterPro" id="IPR042098">
    <property type="entry name" value="TauD-like_sf"/>
</dbReference>
<evidence type="ECO:0000313" key="6">
    <source>
        <dbReference type="EMBL" id="GHD53744.1"/>
    </source>
</evidence>
<dbReference type="InterPro" id="IPR003819">
    <property type="entry name" value="TauD/TfdA-like"/>
</dbReference>
<dbReference type="SUPFAM" id="SSF51197">
    <property type="entry name" value="Clavaminate synthase-like"/>
    <property type="match status" value="1"/>
</dbReference>
<dbReference type="Pfam" id="PF02668">
    <property type="entry name" value="TauD"/>
    <property type="match status" value="1"/>
</dbReference>
<dbReference type="RefSeq" id="WP_189991096.1">
    <property type="nucleotide sequence ID" value="NZ_BMZS01000007.1"/>
</dbReference>
<keyword evidence="7" id="KW-1185">Reference proteome</keyword>
<dbReference type="AlphaFoldDB" id="A0A919CQ83"/>
<evidence type="ECO:0000256" key="1">
    <source>
        <dbReference type="ARBA" id="ARBA00001954"/>
    </source>
</evidence>
<dbReference type="Proteomes" id="UP000630353">
    <property type="component" value="Unassembled WGS sequence"/>
</dbReference>
<keyword evidence="3" id="KW-0045">Antibiotic biosynthesis</keyword>
<reference evidence="6" key="1">
    <citation type="journal article" date="2014" name="Int. J. Syst. Evol. Microbiol.">
        <title>Complete genome sequence of Corynebacterium casei LMG S-19264T (=DSM 44701T), isolated from a smear-ripened cheese.</title>
        <authorList>
            <consortium name="US DOE Joint Genome Institute (JGI-PGF)"/>
            <person name="Walter F."/>
            <person name="Albersmeier A."/>
            <person name="Kalinowski J."/>
            <person name="Ruckert C."/>
        </authorList>
    </citation>
    <scope>NUCLEOTIDE SEQUENCE</scope>
    <source>
        <strain evidence="6">KCTC 42651</strain>
    </source>
</reference>
<evidence type="ECO:0000259" key="5">
    <source>
        <dbReference type="Pfam" id="PF02668"/>
    </source>
</evidence>
<dbReference type="EMBL" id="BMZS01000007">
    <property type="protein sequence ID" value="GHD53744.1"/>
    <property type="molecule type" value="Genomic_DNA"/>
</dbReference>
<evidence type="ECO:0000256" key="4">
    <source>
        <dbReference type="SAM" id="MobiDB-lite"/>
    </source>
</evidence>
<comment type="cofactor">
    <cofactor evidence="1">
        <name>Fe(2+)</name>
        <dbReference type="ChEBI" id="CHEBI:29033"/>
    </cofactor>
</comment>
<dbReference type="PANTHER" id="PTHR10696:SF56">
    <property type="entry name" value="TAUD_TFDA-LIKE DOMAIN-CONTAINING PROTEIN"/>
    <property type="match status" value="1"/>
</dbReference>
<evidence type="ECO:0000313" key="7">
    <source>
        <dbReference type="Proteomes" id="UP000630353"/>
    </source>
</evidence>
<accession>A0A919CQ83</accession>
<gene>
    <name evidence="6" type="ORF">GCM10017083_30470</name>
</gene>
<dbReference type="GO" id="GO:0016706">
    <property type="term" value="F:2-oxoglutarate-dependent dioxygenase activity"/>
    <property type="evidence" value="ECO:0007669"/>
    <property type="project" value="UniProtKB-ARBA"/>
</dbReference>
<evidence type="ECO:0000256" key="3">
    <source>
        <dbReference type="ARBA" id="ARBA00023194"/>
    </source>
</evidence>